<proteinExistence type="predicted"/>
<protein>
    <submittedName>
        <fullName evidence="2">Uncharacterized protein</fullName>
    </submittedName>
</protein>
<feature type="chain" id="PRO_5042240209" evidence="1">
    <location>
        <begin position="19"/>
        <end position="375"/>
    </location>
</feature>
<accession>A0AAD6IY92</accession>
<sequence>MLVTALLPLLLLLGGSDSAVVHAPSPPSLSPRNPDVSFNNSHELDRRAKEPYLKYKVKYPSPLRSVITEWGGEYDAPVNVGPDPQWLSQLEAIGPELPDLWEVSDTFRSALKYGQMLRDAVTEAIIWNFDAMNGAENIITAENGYTWGGGLVKYEQTGVLVTRKMTDRQKDGFEATRSLFRWFEDRSPATKYADVSLENMRGSNRPPYVHLFNAKDRMMVVQTVLRFTDLSPNKAAWSDILFASWKKFCEAAKTPIHGLKYIAIQRVTDRDTVAIILEAYAALNKDPGIYKTRGSEALLVQYDSRNEAQNKDGSVGVDEEVFTALLGSPAIRDVTRMLVDYRWDFGHRKVDSIAVQQSKTQINKKFSVLLRLRQL</sequence>
<organism evidence="2 3">
    <name type="scientific">Drechslerella dactyloides</name>
    <name type="common">Nematode-trapping fungus</name>
    <name type="synonym">Arthrobotrys dactyloides</name>
    <dbReference type="NCBI Taxonomy" id="74499"/>
    <lineage>
        <taxon>Eukaryota</taxon>
        <taxon>Fungi</taxon>
        <taxon>Dikarya</taxon>
        <taxon>Ascomycota</taxon>
        <taxon>Pezizomycotina</taxon>
        <taxon>Orbiliomycetes</taxon>
        <taxon>Orbiliales</taxon>
        <taxon>Orbiliaceae</taxon>
        <taxon>Drechslerella</taxon>
    </lineage>
</organism>
<evidence type="ECO:0000313" key="2">
    <source>
        <dbReference type="EMBL" id="KAJ6260923.1"/>
    </source>
</evidence>
<keyword evidence="3" id="KW-1185">Reference proteome</keyword>
<gene>
    <name evidence="2" type="ORF">Dda_3584</name>
</gene>
<evidence type="ECO:0000256" key="1">
    <source>
        <dbReference type="SAM" id="SignalP"/>
    </source>
</evidence>
<dbReference type="Proteomes" id="UP001221413">
    <property type="component" value="Unassembled WGS sequence"/>
</dbReference>
<name>A0AAD6IY92_DREDA</name>
<reference evidence="2" key="1">
    <citation type="submission" date="2023-01" db="EMBL/GenBank/DDBJ databases">
        <title>The chitinases involved in constricting ring structure development in the nematode-trapping fungus Drechslerella dactyloides.</title>
        <authorList>
            <person name="Wang R."/>
            <person name="Zhang L."/>
            <person name="Tang P."/>
            <person name="Li S."/>
            <person name="Liang L."/>
        </authorList>
    </citation>
    <scope>NUCLEOTIDE SEQUENCE</scope>
    <source>
        <strain evidence="2">YMF1.00031</strain>
    </source>
</reference>
<dbReference type="EMBL" id="JAQGDS010000004">
    <property type="protein sequence ID" value="KAJ6260923.1"/>
    <property type="molecule type" value="Genomic_DNA"/>
</dbReference>
<comment type="caution">
    <text evidence="2">The sequence shown here is derived from an EMBL/GenBank/DDBJ whole genome shotgun (WGS) entry which is preliminary data.</text>
</comment>
<feature type="signal peptide" evidence="1">
    <location>
        <begin position="1"/>
        <end position="18"/>
    </location>
</feature>
<keyword evidence="1" id="KW-0732">Signal</keyword>
<dbReference type="AlphaFoldDB" id="A0AAD6IY92"/>
<evidence type="ECO:0000313" key="3">
    <source>
        <dbReference type="Proteomes" id="UP001221413"/>
    </source>
</evidence>